<evidence type="ECO:0000256" key="3">
    <source>
        <dbReference type="ARBA" id="ARBA00022723"/>
    </source>
</evidence>
<dbReference type="GO" id="GO:0046872">
    <property type="term" value="F:metal ion binding"/>
    <property type="evidence" value="ECO:0007669"/>
    <property type="project" value="UniProtKB-KW"/>
</dbReference>
<dbReference type="KEGG" id="pfm:Pyrfu_1607"/>
<dbReference type="Pfam" id="PF04055">
    <property type="entry name" value="Radical_SAM"/>
    <property type="match status" value="1"/>
</dbReference>
<dbReference type="InterPro" id="IPR006638">
    <property type="entry name" value="Elp3/MiaA/NifB-like_rSAM"/>
</dbReference>
<dbReference type="HOGENOM" id="CLU_508670_0_0_2"/>
<feature type="domain" description="Radical SAM core" evidence="6">
    <location>
        <begin position="201"/>
        <end position="462"/>
    </location>
</feature>
<evidence type="ECO:0000313" key="7">
    <source>
        <dbReference type="EMBL" id="AEM39464.1"/>
    </source>
</evidence>
<dbReference type="GO" id="GO:0003824">
    <property type="term" value="F:catalytic activity"/>
    <property type="evidence" value="ECO:0007669"/>
    <property type="project" value="InterPro"/>
</dbReference>
<dbReference type="Gene3D" id="3.80.30.20">
    <property type="entry name" value="tm_1862 like domain"/>
    <property type="match status" value="1"/>
</dbReference>
<evidence type="ECO:0000256" key="2">
    <source>
        <dbReference type="ARBA" id="ARBA00022691"/>
    </source>
</evidence>
<comment type="cofactor">
    <cofactor evidence="1">
        <name>[4Fe-4S] cluster</name>
        <dbReference type="ChEBI" id="CHEBI:49883"/>
    </cofactor>
</comment>
<dbReference type="AlphaFoldDB" id="G0EC94"/>
<protein>
    <submittedName>
        <fullName evidence="7">Radical SAM domain protein</fullName>
    </submittedName>
</protein>
<dbReference type="OrthoDB" id="2305at2157"/>
<evidence type="ECO:0000256" key="1">
    <source>
        <dbReference type="ARBA" id="ARBA00001966"/>
    </source>
</evidence>
<keyword evidence="3" id="KW-0479">Metal-binding</keyword>
<dbReference type="RefSeq" id="WP_014027141.1">
    <property type="nucleotide sequence ID" value="NC_015931.1"/>
</dbReference>
<dbReference type="SFLD" id="SFLDS00029">
    <property type="entry name" value="Radical_SAM"/>
    <property type="match status" value="1"/>
</dbReference>
<dbReference type="PROSITE" id="PS51918">
    <property type="entry name" value="RADICAL_SAM"/>
    <property type="match status" value="1"/>
</dbReference>
<keyword evidence="2" id="KW-0949">S-adenosyl-L-methionine</keyword>
<reference evidence="7 8" key="1">
    <citation type="journal article" date="2011" name="Stand. Genomic Sci.">
        <title>Complete genome sequence of the hyperthermophilic chemolithoautotroph Pyrolobus fumarii type strain (1A).</title>
        <authorList>
            <person name="Anderson I."/>
            <person name="Goker M."/>
            <person name="Nolan M."/>
            <person name="Lucas S."/>
            <person name="Hammon N."/>
            <person name="Deshpande S."/>
            <person name="Cheng J.F."/>
            <person name="Tapia R."/>
            <person name="Han C."/>
            <person name="Goodwin L."/>
            <person name="Pitluck S."/>
            <person name="Huntemann M."/>
            <person name="Liolios K."/>
            <person name="Ivanova N."/>
            <person name="Pagani I."/>
            <person name="Mavromatis K."/>
            <person name="Ovchinikova G."/>
            <person name="Pati A."/>
            <person name="Chen A."/>
            <person name="Palaniappan K."/>
            <person name="Land M."/>
            <person name="Hauser L."/>
            <person name="Brambilla E.M."/>
            <person name="Huber H."/>
            <person name="Yasawong M."/>
            <person name="Rohde M."/>
            <person name="Spring S."/>
            <person name="Abt B."/>
            <person name="Sikorski J."/>
            <person name="Wirth R."/>
            <person name="Detter J.C."/>
            <person name="Woyke T."/>
            <person name="Bristow J."/>
            <person name="Eisen J.A."/>
            <person name="Markowitz V."/>
            <person name="Hugenholtz P."/>
            <person name="Kyrpides N.C."/>
            <person name="Klenk H.P."/>
            <person name="Lapidus A."/>
        </authorList>
    </citation>
    <scope>NUCLEOTIDE SEQUENCE [LARGE SCALE GENOMIC DNA]</scope>
    <source>
        <strain evidence="8">DSM 11204 / 1A</strain>
    </source>
</reference>
<dbReference type="GeneID" id="11138794"/>
<keyword evidence="4" id="KW-0408">Iron</keyword>
<name>G0EC94_PYRF1</name>
<evidence type="ECO:0000256" key="5">
    <source>
        <dbReference type="ARBA" id="ARBA00023014"/>
    </source>
</evidence>
<dbReference type="PANTHER" id="PTHR43409:SF17">
    <property type="entry name" value="METHYLTHIOTRANSFERASE MJ0865-RELATED"/>
    <property type="match status" value="1"/>
</dbReference>
<dbReference type="EMBL" id="CP002838">
    <property type="protein sequence ID" value="AEM39464.1"/>
    <property type="molecule type" value="Genomic_DNA"/>
</dbReference>
<sequence>MARVIVVDALAREHGKRMVTVDVIGVGPRAVAGLIEKLGVRASLYPLEAVLEEPSILAEYDAMFVSAMSSDKPAAQRLAKLWKRFSNGPSVIGGPVSIEIGEALRLGYDYAVIGEAEVVLPNALKPMLKRDNDVLLHIKGVAFTRKGRIVFTGKPPYASRETLNYIHYTDIRNYDAYWAARVYVEVVRGCSNWRRPRGRLPDGRVCIHCEICTSAPLRARIKCPVSIQPGCGYCSVPVLYGPARSREVDTIVEEVKRLIDLGVTRVVLSAPDFLDYKRDVLVEPEPLTDPCNPPANINAIRELLEALFDKIPEFAMREAYLMIENVKACLVDERVAKVLGEYLRGTPVHIGVETGSDNHMWMLGRPITTTDAKRAVSLLRSAGLEPYVYFIYGLPWENSKVVHETIMLMEELWKLGATKVTAYRFRPLPGTAFQDYEPPVPGSESYAILAKARELNRAEKGRWLGRVVRGIVAGWHPAKKMLVVYPLPHGPVTLVRGPRGLIGWLVKVEITGVISDRMLKGRIVSRIRRVARRSDGGLRVRSGASLSR</sequence>
<accession>G0EC94</accession>
<keyword evidence="5" id="KW-0411">Iron-sulfur</keyword>
<keyword evidence="8" id="KW-1185">Reference proteome</keyword>
<dbReference type="InterPro" id="IPR023404">
    <property type="entry name" value="rSAM_horseshoe"/>
</dbReference>
<dbReference type="Proteomes" id="UP000001037">
    <property type="component" value="Chromosome"/>
</dbReference>
<dbReference type="SMART" id="SM00729">
    <property type="entry name" value="Elp3"/>
    <property type="match status" value="1"/>
</dbReference>
<dbReference type="eggNOG" id="arCOG01356">
    <property type="taxonomic scope" value="Archaea"/>
</dbReference>
<evidence type="ECO:0000259" key="6">
    <source>
        <dbReference type="PROSITE" id="PS51918"/>
    </source>
</evidence>
<proteinExistence type="predicted"/>
<evidence type="ECO:0000313" key="8">
    <source>
        <dbReference type="Proteomes" id="UP000001037"/>
    </source>
</evidence>
<dbReference type="SFLD" id="SFLDG01082">
    <property type="entry name" value="B12-binding_domain_containing"/>
    <property type="match status" value="1"/>
</dbReference>
<dbReference type="InParanoid" id="G0EC94"/>
<dbReference type="GO" id="GO:0051536">
    <property type="term" value="F:iron-sulfur cluster binding"/>
    <property type="evidence" value="ECO:0007669"/>
    <property type="project" value="UniProtKB-KW"/>
</dbReference>
<dbReference type="PANTHER" id="PTHR43409">
    <property type="entry name" value="ANAEROBIC MAGNESIUM-PROTOPORPHYRIN IX MONOMETHYL ESTER CYCLASE-RELATED"/>
    <property type="match status" value="1"/>
</dbReference>
<dbReference type="InterPro" id="IPR051198">
    <property type="entry name" value="BchE-like"/>
</dbReference>
<dbReference type="Gene3D" id="3.40.50.280">
    <property type="entry name" value="Cobalamin-binding domain"/>
    <property type="match status" value="1"/>
</dbReference>
<organism evidence="7 8">
    <name type="scientific">Pyrolobus fumarii (strain DSM 11204 / 1A)</name>
    <dbReference type="NCBI Taxonomy" id="694429"/>
    <lineage>
        <taxon>Archaea</taxon>
        <taxon>Thermoproteota</taxon>
        <taxon>Thermoprotei</taxon>
        <taxon>Desulfurococcales</taxon>
        <taxon>Pyrodictiaceae</taxon>
        <taxon>Pyrolobus</taxon>
    </lineage>
</organism>
<dbReference type="SUPFAM" id="SSF102114">
    <property type="entry name" value="Radical SAM enzymes"/>
    <property type="match status" value="1"/>
</dbReference>
<evidence type="ECO:0000256" key="4">
    <source>
        <dbReference type="ARBA" id="ARBA00023004"/>
    </source>
</evidence>
<dbReference type="InterPro" id="IPR058240">
    <property type="entry name" value="rSAM_sf"/>
</dbReference>
<gene>
    <name evidence="7" type="ordered locus">Pyrfu_1607</name>
</gene>
<dbReference type="InterPro" id="IPR007197">
    <property type="entry name" value="rSAM"/>
</dbReference>
<dbReference type="STRING" id="694429.Pyrfu_1607"/>